<feature type="domain" description="SET" evidence="1">
    <location>
        <begin position="29"/>
        <end position="178"/>
    </location>
</feature>
<dbReference type="Pfam" id="PF00856">
    <property type="entry name" value="SET"/>
    <property type="match status" value="1"/>
</dbReference>
<dbReference type="CDD" id="cd20071">
    <property type="entry name" value="SET_SMYD"/>
    <property type="match status" value="1"/>
</dbReference>
<dbReference type="Gene3D" id="2.170.270.10">
    <property type="entry name" value="SET domain"/>
    <property type="match status" value="1"/>
</dbReference>
<dbReference type="SMART" id="SM00317">
    <property type="entry name" value="SET"/>
    <property type="match status" value="1"/>
</dbReference>
<evidence type="ECO:0000313" key="2">
    <source>
        <dbReference type="EMBL" id="KAJ7364168.1"/>
    </source>
</evidence>
<sequence length="256" mass="28400">MVFIDSLDAVQTLANWQVLKKPCPPLLNPPFIIRLSGTKGLGMFASRPIARGTLIMRERPVYVSQPNLCVFPDQKPFFYTSALAGLAPAAQAAIASLHNAQSETPDVGHVRGVVLTNALVAKIPHAPNTFPALFPHLCRANHDCTPNAHYAFCMESFCGQLFAVRGIAEGEEITIGYTDLTAKRAVRRENLEAKFRFVCKCKTCCLPQEQADRSDARREAMMEYFASMKKGERFPEGASLVRVKEMMHWAEEEGLV</sequence>
<keyword evidence="3" id="KW-1185">Reference proteome</keyword>
<dbReference type="InterPro" id="IPR053185">
    <property type="entry name" value="SET_domain_protein"/>
</dbReference>
<feature type="non-terminal residue" evidence="2">
    <location>
        <position position="256"/>
    </location>
</feature>
<dbReference type="PROSITE" id="PS50280">
    <property type="entry name" value="SET"/>
    <property type="match status" value="1"/>
</dbReference>
<dbReference type="PANTHER" id="PTHR47332:SF4">
    <property type="entry name" value="SET DOMAIN-CONTAINING PROTEIN 5"/>
    <property type="match status" value="1"/>
</dbReference>
<dbReference type="AlphaFoldDB" id="A0AAD7AP33"/>
<gene>
    <name evidence="2" type="ORF">DFH08DRAFT_636584</name>
</gene>
<accession>A0AAD7AP33</accession>
<comment type="caution">
    <text evidence="2">The sequence shown here is derived from an EMBL/GenBank/DDBJ whole genome shotgun (WGS) entry which is preliminary data.</text>
</comment>
<dbReference type="SUPFAM" id="SSF82199">
    <property type="entry name" value="SET domain"/>
    <property type="match status" value="1"/>
</dbReference>
<dbReference type="InterPro" id="IPR001214">
    <property type="entry name" value="SET_dom"/>
</dbReference>
<dbReference type="EMBL" id="JARIHO010000003">
    <property type="protein sequence ID" value="KAJ7364168.1"/>
    <property type="molecule type" value="Genomic_DNA"/>
</dbReference>
<evidence type="ECO:0000259" key="1">
    <source>
        <dbReference type="PROSITE" id="PS50280"/>
    </source>
</evidence>
<name>A0AAD7AP33_9AGAR</name>
<organism evidence="2 3">
    <name type="scientific">Mycena albidolilacea</name>
    <dbReference type="NCBI Taxonomy" id="1033008"/>
    <lineage>
        <taxon>Eukaryota</taxon>
        <taxon>Fungi</taxon>
        <taxon>Dikarya</taxon>
        <taxon>Basidiomycota</taxon>
        <taxon>Agaricomycotina</taxon>
        <taxon>Agaricomycetes</taxon>
        <taxon>Agaricomycetidae</taxon>
        <taxon>Agaricales</taxon>
        <taxon>Marasmiineae</taxon>
        <taxon>Mycenaceae</taxon>
        <taxon>Mycena</taxon>
    </lineage>
</organism>
<evidence type="ECO:0000313" key="3">
    <source>
        <dbReference type="Proteomes" id="UP001218218"/>
    </source>
</evidence>
<dbReference type="Proteomes" id="UP001218218">
    <property type="component" value="Unassembled WGS sequence"/>
</dbReference>
<proteinExistence type="predicted"/>
<dbReference type="InterPro" id="IPR046341">
    <property type="entry name" value="SET_dom_sf"/>
</dbReference>
<dbReference type="PANTHER" id="PTHR47332">
    <property type="entry name" value="SET DOMAIN-CONTAINING PROTEIN 5"/>
    <property type="match status" value="1"/>
</dbReference>
<reference evidence="2" key="1">
    <citation type="submission" date="2023-03" db="EMBL/GenBank/DDBJ databases">
        <title>Massive genome expansion in bonnet fungi (Mycena s.s.) driven by repeated elements and novel gene families across ecological guilds.</title>
        <authorList>
            <consortium name="Lawrence Berkeley National Laboratory"/>
            <person name="Harder C.B."/>
            <person name="Miyauchi S."/>
            <person name="Viragh M."/>
            <person name="Kuo A."/>
            <person name="Thoen E."/>
            <person name="Andreopoulos B."/>
            <person name="Lu D."/>
            <person name="Skrede I."/>
            <person name="Drula E."/>
            <person name="Henrissat B."/>
            <person name="Morin E."/>
            <person name="Kohler A."/>
            <person name="Barry K."/>
            <person name="LaButti K."/>
            <person name="Morin E."/>
            <person name="Salamov A."/>
            <person name="Lipzen A."/>
            <person name="Mereny Z."/>
            <person name="Hegedus B."/>
            <person name="Baldrian P."/>
            <person name="Stursova M."/>
            <person name="Weitz H."/>
            <person name="Taylor A."/>
            <person name="Grigoriev I.V."/>
            <person name="Nagy L.G."/>
            <person name="Martin F."/>
            <person name="Kauserud H."/>
        </authorList>
    </citation>
    <scope>NUCLEOTIDE SEQUENCE</scope>
    <source>
        <strain evidence="2">CBHHK002</strain>
    </source>
</reference>
<protein>
    <recommendedName>
        <fullName evidence="1">SET domain-containing protein</fullName>
    </recommendedName>
</protein>